<feature type="compositionally biased region" description="Low complexity" evidence="7">
    <location>
        <begin position="99"/>
        <end position="109"/>
    </location>
</feature>
<feature type="active site" evidence="5">
    <location>
        <position position="47"/>
    </location>
</feature>
<dbReference type="EMBL" id="JBHTGP010000027">
    <property type="protein sequence ID" value="MFD0691238.1"/>
    <property type="molecule type" value="Genomic_DNA"/>
</dbReference>
<evidence type="ECO:0000256" key="6">
    <source>
        <dbReference type="RuleBase" id="RU004168"/>
    </source>
</evidence>
<dbReference type="InterPro" id="IPR017968">
    <property type="entry name" value="Acylphosphatase_CS"/>
</dbReference>
<evidence type="ECO:0000313" key="10">
    <source>
        <dbReference type="Proteomes" id="UP001597063"/>
    </source>
</evidence>
<dbReference type="GO" id="GO:0003998">
    <property type="term" value="F:acylphosphatase activity"/>
    <property type="evidence" value="ECO:0007669"/>
    <property type="project" value="UniProtKB-EC"/>
</dbReference>
<feature type="domain" description="Acylphosphatase-like" evidence="8">
    <location>
        <begin position="32"/>
        <end position="130"/>
    </location>
</feature>
<accession>A0ABW2Y0A6</accession>
<organism evidence="9 10">
    <name type="scientific">Actinomadura fibrosa</name>
    <dbReference type="NCBI Taxonomy" id="111802"/>
    <lineage>
        <taxon>Bacteria</taxon>
        <taxon>Bacillati</taxon>
        <taxon>Actinomycetota</taxon>
        <taxon>Actinomycetes</taxon>
        <taxon>Streptosporangiales</taxon>
        <taxon>Thermomonosporaceae</taxon>
        <taxon>Actinomadura</taxon>
    </lineage>
</organism>
<feature type="active site" evidence="5">
    <location>
        <position position="65"/>
    </location>
</feature>
<dbReference type="RefSeq" id="WP_131758325.1">
    <property type="nucleotide sequence ID" value="NZ_CAACUY010000048.1"/>
</dbReference>
<evidence type="ECO:0000256" key="1">
    <source>
        <dbReference type="ARBA" id="ARBA00005614"/>
    </source>
</evidence>
<sequence length="130" mass="13796">MDRREHEDERPGGLDEPAGGQGGPAGEDETVRLTAWVRGHVQGVGFRWWVRSRALELGLTGSAANLPDGRVEVVAEGPRGKAERLLELLDGGAARGRALPAGVPARPGRVTGVAERWSEPRGGASGFQER</sequence>
<evidence type="ECO:0000259" key="8">
    <source>
        <dbReference type="PROSITE" id="PS51160"/>
    </source>
</evidence>
<dbReference type="SUPFAM" id="SSF54975">
    <property type="entry name" value="Acylphosphatase/BLUF domain-like"/>
    <property type="match status" value="1"/>
</dbReference>
<comment type="caution">
    <text evidence="9">The sequence shown here is derived from an EMBL/GenBank/DDBJ whole genome shotgun (WGS) entry which is preliminary data.</text>
</comment>
<dbReference type="PROSITE" id="PS51160">
    <property type="entry name" value="ACYLPHOSPHATASE_3"/>
    <property type="match status" value="1"/>
</dbReference>
<dbReference type="InterPro" id="IPR036046">
    <property type="entry name" value="Acylphosphatase-like_dom_sf"/>
</dbReference>
<dbReference type="NCBIfam" id="NF010997">
    <property type="entry name" value="PRK14422.1"/>
    <property type="match status" value="1"/>
</dbReference>
<comment type="similarity">
    <text evidence="1 6">Belongs to the acylphosphatase family.</text>
</comment>
<dbReference type="InterPro" id="IPR020456">
    <property type="entry name" value="Acylphosphatase"/>
</dbReference>
<keyword evidence="5 9" id="KW-0378">Hydrolase</keyword>
<dbReference type="Pfam" id="PF00708">
    <property type="entry name" value="Acylphosphatase"/>
    <property type="match status" value="1"/>
</dbReference>
<evidence type="ECO:0000256" key="7">
    <source>
        <dbReference type="SAM" id="MobiDB-lite"/>
    </source>
</evidence>
<protein>
    <recommendedName>
        <fullName evidence="3 5">acylphosphatase</fullName>
        <ecNumber evidence="2 5">3.6.1.7</ecNumber>
    </recommendedName>
</protein>
<evidence type="ECO:0000313" key="9">
    <source>
        <dbReference type="EMBL" id="MFD0691238.1"/>
    </source>
</evidence>
<dbReference type="PANTHER" id="PTHR47268:SF4">
    <property type="entry name" value="ACYLPHOSPHATASE"/>
    <property type="match status" value="1"/>
</dbReference>
<name>A0ABW2Y0A6_9ACTN</name>
<feature type="region of interest" description="Disordered" evidence="7">
    <location>
        <begin position="99"/>
        <end position="130"/>
    </location>
</feature>
<dbReference type="PROSITE" id="PS00150">
    <property type="entry name" value="ACYLPHOSPHATASE_1"/>
    <property type="match status" value="1"/>
</dbReference>
<dbReference type="PANTHER" id="PTHR47268">
    <property type="entry name" value="ACYLPHOSPHATASE"/>
    <property type="match status" value="1"/>
</dbReference>
<reference evidence="10" key="1">
    <citation type="journal article" date="2019" name="Int. J. Syst. Evol. Microbiol.">
        <title>The Global Catalogue of Microorganisms (GCM) 10K type strain sequencing project: providing services to taxonomists for standard genome sequencing and annotation.</title>
        <authorList>
            <consortium name="The Broad Institute Genomics Platform"/>
            <consortium name="The Broad Institute Genome Sequencing Center for Infectious Disease"/>
            <person name="Wu L."/>
            <person name="Ma J."/>
        </authorList>
    </citation>
    <scope>NUCLEOTIDE SEQUENCE [LARGE SCALE GENOMIC DNA]</scope>
    <source>
        <strain evidence="10">JCM 9371</strain>
    </source>
</reference>
<feature type="region of interest" description="Disordered" evidence="7">
    <location>
        <begin position="1"/>
        <end position="29"/>
    </location>
</feature>
<gene>
    <name evidence="9" type="ORF">ACFQZM_42590</name>
</gene>
<feature type="compositionally biased region" description="Basic and acidic residues" evidence="7">
    <location>
        <begin position="1"/>
        <end position="13"/>
    </location>
</feature>
<proteinExistence type="inferred from homology"/>
<evidence type="ECO:0000256" key="3">
    <source>
        <dbReference type="ARBA" id="ARBA00015991"/>
    </source>
</evidence>
<dbReference type="Proteomes" id="UP001597063">
    <property type="component" value="Unassembled WGS sequence"/>
</dbReference>
<evidence type="ECO:0000256" key="4">
    <source>
        <dbReference type="ARBA" id="ARBA00047645"/>
    </source>
</evidence>
<comment type="catalytic activity">
    <reaction evidence="4 5">
        <text>an acyl phosphate + H2O = a carboxylate + phosphate + H(+)</text>
        <dbReference type="Rhea" id="RHEA:14965"/>
        <dbReference type="ChEBI" id="CHEBI:15377"/>
        <dbReference type="ChEBI" id="CHEBI:15378"/>
        <dbReference type="ChEBI" id="CHEBI:29067"/>
        <dbReference type="ChEBI" id="CHEBI:43474"/>
        <dbReference type="ChEBI" id="CHEBI:59918"/>
        <dbReference type="EC" id="3.6.1.7"/>
    </reaction>
</comment>
<dbReference type="InterPro" id="IPR001792">
    <property type="entry name" value="Acylphosphatase-like_dom"/>
</dbReference>
<evidence type="ECO:0000256" key="5">
    <source>
        <dbReference type="PROSITE-ProRule" id="PRU00520"/>
    </source>
</evidence>
<evidence type="ECO:0000256" key="2">
    <source>
        <dbReference type="ARBA" id="ARBA00012150"/>
    </source>
</evidence>
<dbReference type="EC" id="3.6.1.7" evidence="2 5"/>
<keyword evidence="10" id="KW-1185">Reference proteome</keyword>
<dbReference type="Gene3D" id="3.30.70.100">
    <property type="match status" value="1"/>
</dbReference>